<keyword evidence="2" id="KW-0812">Transmembrane</keyword>
<keyword evidence="2" id="KW-1133">Transmembrane helix</keyword>
<evidence type="ECO:0000313" key="4">
    <source>
        <dbReference type="Proteomes" id="UP000041254"/>
    </source>
</evidence>
<gene>
    <name evidence="3" type="ORF">Vbra_13656</name>
</gene>
<dbReference type="VEuPathDB" id="CryptoDB:Vbra_13656"/>
<proteinExistence type="predicted"/>
<keyword evidence="2" id="KW-0472">Membrane</keyword>
<dbReference type="Proteomes" id="UP000041254">
    <property type="component" value="Unassembled WGS sequence"/>
</dbReference>
<feature type="compositionally biased region" description="Polar residues" evidence="1">
    <location>
        <begin position="105"/>
        <end position="121"/>
    </location>
</feature>
<organism evidence="3 4">
    <name type="scientific">Vitrella brassicaformis (strain CCMP3155)</name>
    <dbReference type="NCBI Taxonomy" id="1169540"/>
    <lineage>
        <taxon>Eukaryota</taxon>
        <taxon>Sar</taxon>
        <taxon>Alveolata</taxon>
        <taxon>Colpodellida</taxon>
        <taxon>Vitrellaceae</taxon>
        <taxon>Vitrella</taxon>
    </lineage>
</organism>
<evidence type="ECO:0000256" key="2">
    <source>
        <dbReference type="SAM" id="Phobius"/>
    </source>
</evidence>
<evidence type="ECO:0000313" key="3">
    <source>
        <dbReference type="EMBL" id="CEM02507.1"/>
    </source>
</evidence>
<evidence type="ECO:0008006" key="5">
    <source>
        <dbReference type="Google" id="ProtNLM"/>
    </source>
</evidence>
<keyword evidence="4" id="KW-1185">Reference proteome</keyword>
<name>A0A0G4EVQ3_VITBC</name>
<feature type="transmembrane region" description="Helical" evidence="2">
    <location>
        <begin position="12"/>
        <end position="33"/>
    </location>
</feature>
<sequence length="197" mass="21941">MCVRSESSRQRAVSAFGLHVLPYAVGAAAYVYFRERSLVGDEQLAQHCIVACRRVHSSSEDNERVSSFLDRFKAFALASNGFFRSSLFASDRQPLTPSPRPAEADTTTDSQPDTQEHQPASSHPVEWLYMEEWMSPRAAKAAIESDAYRQLQGEAAKGGLQGRPAIYLPVLACLSERVMGARKVREARESIWKALFT</sequence>
<reference evidence="3 4" key="1">
    <citation type="submission" date="2014-11" db="EMBL/GenBank/DDBJ databases">
        <authorList>
            <person name="Zhu J."/>
            <person name="Qi W."/>
            <person name="Song R."/>
        </authorList>
    </citation>
    <scope>NUCLEOTIDE SEQUENCE [LARGE SCALE GENOMIC DNA]</scope>
</reference>
<dbReference type="InParanoid" id="A0A0G4EVQ3"/>
<dbReference type="AlphaFoldDB" id="A0A0G4EVQ3"/>
<feature type="region of interest" description="Disordered" evidence="1">
    <location>
        <begin position="91"/>
        <end position="122"/>
    </location>
</feature>
<dbReference type="EMBL" id="CDMY01000328">
    <property type="protein sequence ID" value="CEM02507.1"/>
    <property type="molecule type" value="Genomic_DNA"/>
</dbReference>
<evidence type="ECO:0000256" key="1">
    <source>
        <dbReference type="SAM" id="MobiDB-lite"/>
    </source>
</evidence>
<protein>
    <recommendedName>
        <fullName evidence="5">ABM domain-containing protein</fullName>
    </recommendedName>
</protein>
<accession>A0A0G4EVQ3</accession>